<dbReference type="InterPro" id="IPR002878">
    <property type="entry name" value="ChsH2_C"/>
</dbReference>
<dbReference type="InterPro" id="IPR012340">
    <property type="entry name" value="NA-bd_OB-fold"/>
</dbReference>
<dbReference type="Proteomes" id="UP000013201">
    <property type="component" value="Unassembled WGS sequence"/>
</dbReference>
<reference evidence="2 3" key="1">
    <citation type="submission" date="2013-03" db="EMBL/GenBank/DDBJ databases">
        <authorList>
            <person name="Le V."/>
        </authorList>
    </citation>
    <scope>NUCLEOTIDE SEQUENCE [LARGE SCALE GENOMIC DNA]</scope>
    <source>
        <strain evidence="2 3">BiD32</strain>
    </source>
</reference>
<dbReference type="AlphaFoldDB" id="N1MRP6"/>
<reference evidence="3" key="2">
    <citation type="submission" date="2013-04" db="EMBL/GenBank/DDBJ databases">
        <title>Bisphenol A degrading Sphingobium sp. strain BiD32.</title>
        <authorList>
            <person name="Nielsen J.L."/>
            <person name="Zhou N.A."/>
            <person name="Kjeldal H."/>
        </authorList>
    </citation>
    <scope>NUCLEOTIDE SEQUENCE [LARGE SCALE GENOMIC DNA]</scope>
    <source>
        <strain evidence="3">BiD32</strain>
    </source>
</reference>
<comment type="caution">
    <text evidence="2">The sequence shown here is derived from an EMBL/GenBank/DDBJ whole genome shotgun (WGS) entry which is preliminary data.</text>
</comment>
<dbReference type="Pfam" id="PF01796">
    <property type="entry name" value="OB_ChsH2_C"/>
    <property type="match status" value="1"/>
</dbReference>
<keyword evidence="3" id="KW-1185">Reference proteome</keyword>
<evidence type="ECO:0000313" key="3">
    <source>
        <dbReference type="Proteomes" id="UP000013201"/>
    </source>
</evidence>
<gene>
    <name evidence="2" type="ORF">EBBID32_39800</name>
</gene>
<accession>N1MRP6</accession>
<evidence type="ECO:0000313" key="2">
    <source>
        <dbReference type="EMBL" id="CCW19611.1"/>
    </source>
</evidence>
<dbReference type="EMBL" id="CAVK010000209">
    <property type="protein sequence ID" value="CCW19611.1"/>
    <property type="molecule type" value="Genomic_DNA"/>
</dbReference>
<proteinExistence type="predicted"/>
<protein>
    <recommendedName>
        <fullName evidence="1">ChsH2 C-terminal OB-fold domain-containing protein</fullName>
    </recommendedName>
</protein>
<sequence>MNGRGTLYSYIVVHQTALPNWRGSVPYNIVMVALDEAPDIKLYGNVVDFDDAQLKVGLPVVASYDDVTSEDTILRWRVVDPT</sequence>
<feature type="domain" description="ChsH2 C-terminal OB-fold" evidence="1">
    <location>
        <begin position="1"/>
        <end position="63"/>
    </location>
</feature>
<dbReference type="SUPFAM" id="SSF50249">
    <property type="entry name" value="Nucleic acid-binding proteins"/>
    <property type="match status" value="1"/>
</dbReference>
<evidence type="ECO:0000259" key="1">
    <source>
        <dbReference type="Pfam" id="PF01796"/>
    </source>
</evidence>
<organism evidence="2 3">
    <name type="scientific">Sphingobium indicum BiD32</name>
    <dbReference type="NCBI Taxonomy" id="1301087"/>
    <lineage>
        <taxon>Bacteria</taxon>
        <taxon>Pseudomonadati</taxon>
        <taxon>Pseudomonadota</taxon>
        <taxon>Alphaproteobacteria</taxon>
        <taxon>Sphingomonadales</taxon>
        <taxon>Sphingomonadaceae</taxon>
        <taxon>Sphingobium</taxon>
    </lineage>
</organism>
<name>N1MRP6_9SPHN</name>